<dbReference type="Pfam" id="PF13646">
    <property type="entry name" value="HEAT_2"/>
    <property type="match status" value="1"/>
</dbReference>
<dbReference type="SUPFAM" id="SSF48371">
    <property type="entry name" value="ARM repeat"/>
    <property type="match status" value="1"/>
</dbReference>
<evidence type="ECO:0000313" key="1">
    <source>
        <dbReference type="EMBL" id="MBB4133765.1"/>
    </source>
</evidence>
<reference evidence="1 2" key="1">
    <citation type="submission" date="2020-08" db="EMBL/GenBank/DDBJ databases">
        <title>Sequencing the genomes of 1000 actinobacteria strains.</title>
        <authorList>
            <person name="Klenk H.-P."/>
        </authorList>
    </citation>
    <scope>NUCLEOTIDE SEQUENCE [LARGE SCALE GENOMIC DNA]</scope>
    <source>
        <strain evidence="1 2">DSM 45298</strain>
    </source>
</reference>
<comment type="caution">
    <text evidence="1">The sequence shown here is derived from an EMBL/GenBank/DDBJ whole genome shotgun (WGS) entry which is preliminary data.</text>
</comment>
<dbReference type="Gene3D" id="1.25.10.10">
    <property type="entry name" value="Leucine-rich Repeat Variant"/>
    <property type="match status" value="1"/>
</dbReference>
<sequence>MTRYDIAGLQAALAAPTTAIRLRAALAAGTEPDARLLDALLRRCRVEPDFYVRDMLTWAITRQPASSTVPALIAELDSPIPQARSQALHTLSKIGSAAAWPSVTRELLTDADDEVARSAWRAAVILVPRGGEAALAEILATQFGRGDGDLHRSLSRAFVELGEAALPVVHRAARSADPVIRGHAVATEQVIADPESAFVFDVEQARRVAALGE</sequence>
<dbReference type="AlphaFoldDB" id="A0A840ELY4"/>
<dbReference type="EMBL" id="JACIFP010000001">
    <property type="protein sequence ID" value="MBB4133765.1"/>
    <property type="molecule type" value="Genomic_DNA"/>
</dbReference>
<name>A0A840ELY4_9ACTN</name>
<evidence type="ECO:0000313" key="2">
    <source>
        <dbReference type="Proteomes" id="UP000551501"/>
    </source>
</evidence>
<dbReference type="InterPro" id="IPR011989">
    <property type="entry name" value="ARM-like"/>
</dbReference>
<dbReference type="Proteomes" id="UP000551501">
    <property type="component" value="Unassembled WGS sequence"/>
</dbReference>
<gene>
    <name evidence="1" type="ORF">BKA16_000317</name>
</gene>
<keyword evidence="2" id="KW-1185">Reference proteome</keyword>
<dbReference type="RefSeq" id="WP_183368918.1">
    <property type="nucleotide sequence ID" value="NZ_BAABHL010000022.1"/>
</dbReference>
<accession>A0A840ELY4</accession>
<proteinExistence type="predicted"/>
<organism evidence="1 2">
    <name type="scientific">Gordonia humi</name>
    <dbReference type="NCBI Taxonomy" id="686429"/>
    <lineage>
        <taxon>Bacteria</taxon>
        <taxon>Bacillati</taxon>
        <taxon>Actinomycetota</taxon>
        <taxon>Actinomycetes</taxon>
        <taxon>Mycobacteriales</taxon>
        <taxon>Gordoniaceae</taxon>
        <taxon>Gordonia</taxon>
    </lineage>
</organism>
<protein>
    <submittedName>
        <fullName evidence="1">HEAT repeat protein</fullName>
    </submittedName>
</protein>
<dbReference type="InterPro" id="IPR016024">
    <property type="entry name" value="ARM-type_fold"/>
</dbReference>